<dbReference type="InterPro" id="IPR010139">
    <property type="entry name" value="Imidazole-glycPsynth_HisH"/>
</dbReference>
<dbReference type="Gene3D" id="3.40.50.880">
    <property type="match status" value="1"/>
</dbReference>
<comment type="pathway">
    <text evidence="1 12">Amino-acid biosynthesis; L-histidine biosynthesis; L-histidine from 5-phospho-alpha-D-ribose 1-diphosphate: step 5/9.</text>
</comment>
<comment type="caution">
    <text evidence="15">The sequence shown here is derived from an EMBL/GenBank/DDBJ whole genome shotgun (WGS) entry which is preliminary data.</text>
</comment>
<accession>A0AAD9IHW3</accession>
<keyword evidence="12" id="KW-0934">Plastid</keyword>
<dbReference type="CDD" id="cd04731">
    <property type="entry name" value="HisF"/>
    <property type="match status" value="1"/>
</dbReference>
<evidence type="ECO:0000313" key="15">
    <source>
        <dbReference type="EMBL" id="KAK2077424.1"/>
    </source>
</evidence>
<dbReference type="GO" id="GO:0016829">
    <property type="term" value="F:lyase activity"/>
    <property type="evidence" value="ECO:0007669"/>
    <property type="project" value="UniProtKB-KW"/>
</dbReference>
<comment type="catalytic activity">
    <reaction evidence="9 12">
        <text>L-glutamine + H2O = L-glutamate + NH4(+)</text>
        <dbReference type="Rhea" id="RHEA:15889"/>
        <dbReference type="ChEBI" id="CHEBI:15377"/>
        <dbReference type="ChEBI" id="CHEBI:28938"/>
        <dbReference type="ChEBI" id="CHEBI:29985"/>
        <dbReference type="ChEBI" id="CHEBI:58359"/>
        <dbReference type="EC" id="3.5.1.2"/>
    </reaction>
</comment>
<dbReference type="GO" id="GO:0009507">
    <property type="term" value="C:chloroplast"/>
    <property type="evidence" value="ECO:0007669"/>
    <property type="project" value="UniProtKB-SubCell"/>
</dbReference>
<evidence type="ECO:0000256" key="7">
    <source>
        <dbReference type="ARBA" id="ARBA00023268"/>
    </source>
</evidence>
<dbReference type="PROSITE" id="PS51273">
    <property type="entry name" value="GATASE_TYPE_1"/>
    <property type="match status" value="1"/>
</dbReference>
<sequence length="583" mass="62014">MSCRASPGLGCQSSVRPFTATPISGLSRANARGASRPVAVCGSSSKGEVTLLDYGAGNVRSVRNAIHKLGYTIKDVSNVKDIENASRLIFPGVGAIGQAGESITKAGYREALIDYIKVRGWSTVKKNIGYDGADKPFLGICLGMQLLFEGSDENGGCEGLGIIPGQVNKFDPSIALPVPQIGWNHLIPKHESPFLNCIGDRRVYFVHSFCARPTEANTDWVLATAEYGEEFVAMIQRGNVIATHGRPRARHRAPRRRGGTPRGLARRVIACLDVRANDAGDLVVTKGDQYDVREAKESAADRGEVRNLGKPVELAGRYFEEGADEVAFLNITGFRDCPLGDLPMLEVLRRASEGVFVPLTVGGGIRGFTDAAGREHSALDVAAEYFRSGADKVSIGGDAVYAAEDYYAHGAVPRGTTAIEAISQHYGAQAVVISIDPRRVYVASPEDTDHVTVKTATPGPNGEQYVWWQCTVKGGREGRDVDAVQLARCVADLGAGEILLNCIDRDGAGTGFDLELVEAVSSAVAIPVVASSGAGAPEHFADVFRETHAAAALAAGIFHRREVGIDEVKQCMADAGIPVRQGN</sequence>
<dbReference type="InterPro" id="IPR006062">
    <property type="entry name" value="His_biosynth"/>
</dbReference>
<dbReference type="PANTHER" id="PTHR21235:SF2">
    <property type="entry name" value="IMIDAZOLE GLYCEROL PHOSPHATE SYNTHASE HISHF"/>
    <property type="match status" value="1"/>
</dbReference>
<dbReference type="PANTHER" id="PTHR21235">
    <property type="entry name" value="IMIDAZOLE GLYCEROL PHOSPHATE SYNTHASE SUBUNIT HISF/H IGP SYNTHASE SUBUNIT HISF/H"/>
    <property type="match status" value="1"/>
</dbReference>
<evidence type="ECO:0000256" key="2">
    <source>
        <dbReference type="ARBA" id="ARBA00022605"/>
    </source>
</evidence>
<dbReference type="FunFam" id="3.20.20.70:FF:000094">
    <property type="entry name" value="Imidazole glycerol phosphate synthase hisHF"/>
    <property type="match status" value="1"/>
</dbReference>
<dbReference type="AlphaFoldDB" id="A0AAD9IHW3"/>
<dbReference type="SUPFAM" id="SSF52317">
    <property type="entry name" value="Class I glutamine amidotransferase-like"/>
    <property type="match status" value="1"/>
</dbReference>
<reference evidence="15" key="1">
    <citation type="submission" date="2021-01" db="EMBL/GenBank/DDBJ databases">
        <authorList>
            <person name="Eckstrom K.M.E."/>
        </authorList>
    </citation>
    <scope>NUCLEOTIDE SEQUENCE</scope>
    <source>
        <strain evidence="15">UVCC 0001</strain>
    </source>
</reference>
<feature type="domain" description="Glutamine amidotransferase" evidence="14">
    <location>
        <begin position="51"/>
        <end position="239"/>
    </location>
</feature>
<dbReference type="EC" id="3.5.1.2" evidence="12"/>
<dbReference type="GO" id="GO:0000107">
    <property type="term" value="F:imidazoleglycerol-phosphate synthase activity"/>
    <property type="evidence" value="ECO:0007669"/>
    <property type="project" value="UniProtKB-UniRule"/>
</dbReference>
<evidence type="ECO:0000313" key="16">
    <source>
        <dbReference type="Proteomes" id="UP001255856"/>
    </source>
</evidence>
<name>A0AAD9IHW3_PROWI</name>
<dbReference type="PIRSF" id="PIRSF036936">
    <property type="entry name" value="IGPS_HisHF"/>
    <property type="match status" value="1"/>
</dbReference>
<gene>
    <name evidence="15" type="ORF">QBZ16_004269</name>
</gene>
<evidence type="ECO:0000256" key="5">
    <source>
        <dbReference type="ARBA" id="ARBA00023102"/>
    </source>
</evidence>
<dbReference type="InterPro" id="IPR050064">
    <property type="entry name" value="IGPS_HisA/HisF"/>
</dbReference>
<evidence type="ECO:0000256" key="12">
    <source>
        <dbReference type="PIRNR" id="PIRNR036936"/>
    </source>
</evidence>
<comment type="subcellular location">
    <subcellularLocation>
        <location evidence="12">Plastid</location>
        <location evidence="12">Chloroplast</location>
    </subcellularLocation>
</comment>
<comment type="similarity">
    <text evidence="13">Belongs to the HisA/HisF family.</text>
</comment>
<keyword evidence="5 12" id="KW-0368">Histidine biosynthesis</keyword>
<dbReference type="NCBIfam" id="TIGR00735">
    <property type="entry name" value="hisF"/>
    <property type="match status" value="1"/>
</dbReference>
<dbReference type="SUPFAM" id="SSF51366">
    <property type="entry name" value="Ribulose-phoshate binding barrel"/>
    <property type="match status" value="1"/>
</dbReference>
<dbReference type="EMBL" id="JASFZW010000006">
    <property type="protein sequence ID" value="KAK2077424.1"/>
    <property type="molecule type" value="Genomic_DNA"/>
</dbReference>
<keyword evidence="7 12" id="KW-0511">Multifunctional enzyme</keyword>
<keyword evidence="12" id="KW-0150">Chloroplast</keyword>
<evidence type="ECO:0000259" key="14">
    <source>
        <dbReference type="Pfam" id="PF00117"/>
    </source>
</evidence>
<dbReference type="InterPro" id="IPR029062">
    <property type="entry name" value="Class_I_gatase-like"/>
</dbReference>
<keyword evidence="6 12" id="KW-0456">Lyase</keyword>
<dbReference type="GO" id="GO:0000105">
    <property type="term" value="P:L-histidine biosynthetic process"/>
    <property type="evidence" value="ECO:0007669"/>
    <property type="project" value="UniProtKB-UniRule"/>
</dbReference>
<evidence type="ECO:0000256" key="8">
    <source>
        <dbReference type="ARBA" id="ARBA00047838"/>
    </source>
</evidence>
<dbReference type="InterPro" id="IPR017926">
    <property type="entry name" value="GATASE"/>
</dbReference>
<evidence type="ECO:0000256" key="6">
    <source>
        <dbReference type="ARBA" id="ARBA00023239"/>
    </source>
</evidence>
<evidence type="ECO:0000256" key="1">
    <source>
        <dbReference type="ARBA" id="ARBA00005091"/>
    </source>
</evidence>
<evidence type="ECO:0000256" key="11">
    <source>
        <dbReference type="ARBA" id="ARBA00061106"/>
    </source>
</evidence>
<evidence type="ECO:0000256" key="10">
    <source>
        <dbReference type="ARBA" id="ARBA00055946"/>
    </source>
</evidence>
<dbReference type="InterPro" id="IPR011060">
    <property type="entry name" value="RibuloseP-bd_barrel"/>
</dbReference>
<evidence type="ECO:0000256" key="9">
    <source>
        <dbReference type="ARBA" id="ARBA00049534"/>
    </source>
</evidence>
<dbReference type="NCBIfam" id="TIGR01855">
    <property type="entry name" value="IMP_synth_hisH"/>
    <property type="match status" value="1"/>
</dbReference>
<dbReference type="InterPro" id="IPR004651">
    <property type="entry name" value="HisF"/>
</dbReference>
<organism evidence="15 16">
    <name type="scientific">Prototheca wickerhamii</name>
    <dbReference type="NCBI Taxonomy" id="3111"/>
    <lineage>
        <taxon>Eukaryota</taxon>
        <taxon>Viridiplantae</taxon>
        <taxon>Chlorophyta</taxon>
        <taxon>core chlorophytes</taxon>
        <taxon>Trebouxiophyceae</taxon>
        <taxon>Chlorellales</taxon>
        <taxon>Chlorellaceae</taxon>
        <taxon>Prototheca</taxon>
    </lineage>
</organism>
<keyword evidence="2 12" id="KW-0028">Amino-acid biosynthesis</keyword>
<dbReference type="Pfam" id="PF00117">
    <property type="entry name" value="GATase"/>
    <property type="match status" value="1"/>
</dbReference>
<dbReference type="CDD" id="cd01748">
    <property type="entry name" value="GATase1_IGP_Synthase"/>
    <property type="match status" value="1"/>
</dbReference>
<comment type="function">
    <text evidence="10 12">IGPS catalyzes the conversion of PRFAR and glutamine to IGP, AICAR and glutamate. The glutaminase domain produces the ammonia necessary for the cyclase domain to produce IGP and AICAR from PRFAR. The ammonia is channeled to the active site of the cyclase domain.</text>
</comment>
<dbReference type="Proteomes" id="UP001255856">
    <property type="component" value="Unassembled WGS sequence"/>
</dbReference>
<evidence type="ECO:0000256" key="3">
    <source>
        <dbReference type="ARBA" id="ARBA00022801"/>
    </source>
</evidence>
<dbReference type="Gene3D" id="3.20.20.70">
    <property type="entry name" value="Aldolase class I"/>
    <property type="match status" value="1"/>
</dbReference>
<dbReference type="InterPro" id="IPR013785">
    <property type="entry name" value="Aldolase_TIM"/>
</dbReference>
<protein>
    <recommendedName>
        <fullName evidence="12">Imidazole glycerol phosphate synthase hisHF</fullName>
    </recommendedName>
    <domain>
        <recommendedName>
            <fullName evidence="12">Glutaminase</fullName>
            <ecNumber evidence="12">3.5.1.2</ecNumber>
        </recommendedName>
    </domain>
    <domain>
        <recommendedName>
            <fullName evidence="12">Cyclase</fullName>
        </recommendedName>
    </domain>
</protein>
<keyword evidence="4 12" id="KW-0315">Glutamine amidotransferase</keyword>
<keyword evidence="3 12" id="KW-0378">Hydrolase</keyword>
<keyword evidence="16" id="KW-1185">Reference proteome</keyword>
<evidence type="ECO:0000256" key="4">
    <source>
        <dbReference type="ARBA" id="ARBA00022962"/>
    </source>
</evidence>
<dbReference type="Pfam" id="PF00977">
    <property type="entry name" value="His_biosynth"/>
    <property type="match status" value="1"/>
</dbReference>
<proteinExistence type="inferred from homology"/>
<comment type="catalytic activity">
    <reaction evidence="8 12">
        <text>5-[(5-phospho-1-deoxy-D-ribulos-1-ylimino)methylamino]-1-(5-phospho-beta-D-ribosyl)imidazole-4-carboxamide + L-glutamine = D-erythro-1-(imidazol-4-yl)glycerol 3-phosphate + 5-amino-1-(5-phospho-beta-D-ribosyl)imidazole-4-carboxamide + L-glutamate + H(+)</text>
        <dbReference type="Rhea" id="RHEA:24793"/>
        <dbReference type="ChEBI" id="CHEBI:15378"/>
        <dbReference type="ChEBI" id="CHEBI:29985"/>
        <dbReference type="ChEBI" id="CHEBI:58278"/>
        <dbReference type="ChEBI" id="CHEBI:58359"/>
        <dbReference type="ChEBI" id="CHEBI:58475"/>
        <dbReference type="ChEBI" id="CHEBI:58525"/>
        <dbReference type="EC" id="4.3.2.10"/>
    </reaction>
</comment>
<comment type="similarity">
    <text evidence="11 12">In the C-terminal section; belongs to the HisA/HisF family.</text>
</comment>
<evidence type="ECO:0000256" key="13">
    <source>
        <dbReference type="RuleBase" id="RU003657"/>
    </source>
</evidence>
<dbReference type="GO" id="GO:0004359">
    <property type="term" value="F:glutaminase activity"/>
    <property type="evidence" value="ECO:0007669"/>
    <property type="project" value="UniProtKB-EC"/>
</dbReference>
<dbReference type="InterPro" id="IPR014640">
    <property type="entry name" value="IGPS_HisHF"/>
</dbReference>